<gene>
    <name evidence="1" type="ORF">ICL16_10495</name>
</gene>
<evidence type="ECO:0000313" key="1">
    <source>
        <dbReference type="EMBL" id="MBD2772495.1"/>
    </source>
</evidence>
<proteinExistence type="predicted"/>
<evidence type="ECO:0000313" key="2">
    <source>
        <dbReference type="Proteomes" id="UP000629098"/>
    </source>
</evidence>
<protein>
    <submittedName>
        <fullName evidence="1">Uncharacterized protein</fullName>
    </submittedName>
</protein>
<accession>A0A8J6XG52</accession>
<dbReference type="RefSeq" id="WP_190827101.1">
    <property type="nucleotide sequence ID" value="NZ_CAWPPI010000039.1"/>
</dbReference>
<sequence length="148" mass="17548">MVRKTRKINKYRRKGQSLISANKIQPELWQISNAEAKEALLAIGLNVKDIKKIHKLKHQICISFWDEKGGVCSGFFSYRIFARWQREVYRLIYCCVTLKDWQELSHIMKYEFAYYPYFCEVEDAINGELEYRLCVLNVTARQAVLLDV</sequence>
<name>A0A8J6XG52_9CYAN</name>
<dbReference type="EMBL" id="JACXAE010000039">
    <property type="protein sequence ID" value="MBD2772495.1"/>
    <property type="molecule type" value="Genomic_DNA"/>
</dbReference>
<reference evidence="1" key="1">
    <citation type="submission" date="2020-09" db="EMBL/GenBank/DDBJ databases">
        <title>Iningainema tapete sp. nov. (Scytonemataceae, Cyanobacteria) from greenhouses in central Florida (USA) produces two types of nodularin with biosynthetic potential for microcystin-LR and anabaenopeptins.</title>
        <authorList>
            <person name="Berthold D.E."/>
            <person name="Lefler F.W."/>
            <person name="Huang I.-S."/>
            <person name="Abdulla H."/>
            <person name="Zimba P.V."/>
            <person name="Laughinghouse H.D. IV."/>
        </authorList>
    </citation>
    <scope>NUCLEOTIDE SEQUENCE</scope>
    <source>
        <strain evidence="1">BLCCT55</strain>
    </source>
</reference>
<dbReference type="Proteomes" id="UP000629098">
    <property type="component" value="Unassembled WGS sequence"/>
</dbReference>
<organism evidence="1 2">
    <name type="scientific">Iningainema tapete BLCC-T55</name>
    <dbReference type="NCBI Taxonomy" id="2748662"/>
    <lineage>
        <taxon>Bacteria</taxon>
        <taxon>Bacillati</taxon>
        <taxon>Cyanobacteriota</taxon>
        <taxon>Cyanophyceae</taxon>
        <taxon>Nostocales</taxon>
        <taxon>Scytonemataceae</taxon>
        <taxon>Iningainema tapete</taxon>
    </lineage>
</organism>
<keyword evidence="2" id="KW-1185">Reference proteome</keyword>
<dbReference type="AlphaFoldDB" id="A0A8J6XG52"/>
<comment type="caution">
    <text evidence="1">The sequence shown here is derived from an EMBL/GenBank/DDBJ whole genome shotgun (WGS) entry which is preliminary data.</text>
</comment>